<organism evidence="10">
    <name type="scientific">Haematobia irritans</name>
    <name type="common">Horn fly</name>
    <name type="synonym">Conops irritans</name>
    <dbReference type="NCBI Taxonomy" id="7368"/>
    <lineage>
        <taxon>Eukaryota</taxon>
        <taxon>Metazoa</taxon>
        <taxon>Ecdysozoa</taxon>
        <taxon>Arthropoda</taxon>
        <taxon>Hexapoda</taxon>
        <taxon>Insecta</taxon>
        <taxon>Pterygota</taxon>
        <taxon>Neoptera</taxon>
        <taxon>Endopterygota</taxon>
        <taxon>Diptera</taxon>
        <taxon>Brachycera</taxon>
        <taxon>Muscomorpha</taxon>
        <taxon>Muscoidea</taxon>
        <taxon>Muscidae</taxon>
        <taxon>Haematobia</taxon>
    </lineage>
</organism>
<comment type="catalytic activity">
    <reaction evidence="1 8">
        <text>5-hydroxyisourate + H2O = 5-hydroxy-2-oxo-4-ureido-2,5-dihydro-1H-imidazole-5-carboxylate + H(+)</text>
        <dbReference type="Rhea" id="RHEA:23736"/>
        <dbReference type="ChEBI" id="CHEBI:15377"/>
        <dbReference type="ChEBI" id="CHEBI:15378"/>
        <dbReference type="ChEBI" id="CHEBI:18072"/>
        <dbReference type="ChEBI" id="CHEBI:58639"/>
        <dbReference type="EC" id="3.5.2.17"/>
    </reaction>
</comment>
<proteinExistence type="inferred from homology"/>
<evidence type="ECO:0000259" key="9">
    <source>
        <dbReference type="SMART" id="SM00095"/>
    </source>
</evidence>
<dbReference type="Gene3D" id="2.60.40.180">
    <property type="entry name" value="Transthyretin/hydroxyisourate hydrolase domain"/>
    <property type="match status" value="1"/>
</dbReference>
<dbReference type="EMBL" id="GFDG01000239">
    <property type="protein sequence ID" value="JAV18560.1"/>
    <property type="molecule type" value="Transcribed_RNA"/>
</dbReference>
<dbReference type="CDD" id="cd05822">
    <property type="entry name" value="TLP_HIUase"/>
    <property type="match status" value="1"/>
</dbReference>
<evidence type="ECO:0000256" key="5">
    <source>
        <dbReference type="ARBA" id="ARBA00022631"/>
    </source>
</evidence>
<dbReference type="NCBIfam" id="TIGR02962">
    <property type="entry name" value="hdxy_isourate"/>
    <property type="match status" value="1"/>
</dbReference>
<feature type="binding site" evidence="7">
    <location>
        <position position="74"/>
    </location>
    <ligand>
        <name>substrate</name>
    </ligand>
</feature>
<dbReference type="GO" id="GO:0006144">
    <property type="term" value="P:purine nucleobase metabolic process"/>
    <property type="evidence" value="ECO:0007669"/>
    <property type="project" value="UniProtKB-KW"/>
</dbReference>
<dbReference type="InterPro" id="IPR023416">
    <property type="entry name" value="Transthyretin/HIU_hydrolase_d"/>
</dbReference>
<evidence type="ECO:0000256" key="1">
    <source>
        <dbReference type="ARBA" id="ARBA00001043"/>
    </source>
</evidence>
<dbReference type="InterPro" id="IPR023419">
    <property type="entry name" value="Transthyretin_CS"/>
</dbReference>
<sequence>MSNGWERIRLRVETKESLKSGNMADINETRTISCHILDTSLGKAAHGVHITLYRQLADDQWQELNKAITNEDGRVNQLLSFADFQTSVYKLKFDILPYFEEKKTPSFYPFIEVVVKCERGQHYHIPLLLSPFGYTTYRGS</sequence>
<dbReference type="PANTHER" id="PTHR10395">
    <property type="entry name" value="URICASE AND TRANSTHYRETIN-RELATED"/>
    <property type="match status" value="1"/>
</dbReference>
<evidence type="ECO:0000256" key="7">
    <source>
        <dbReference type="PIRSR" id="PIRSR600895-51"/>
    </source>
</evidence>
<keyword evidence="5 8" id="KW-0659">Purine metabolism</keyword>
<evidence type="ECO:0000313" key="10">
    <source>
        <dbReference type="EMBL" id="JAV18560.1"/>
    </source>
</evidence>
<dbReference type="SMART" id="SM00095">
    <property type="entry name" value="TR_THY"/>
    <property type="match status" value="1"/>
</dbReference>
<dbReference type="PRINTS" id="PR00189">
    <property type="entry name" value="TRNSTHYRETIN"/>
</dbReference>
<dbReference type="InterPro" id="IPR036817">
    <property type="entry name" value="Transthyretin/HIU_hydrolase_sf"/>
</dbReference>
<dbReference type="Pfam" id="PF00576">
    <property type="entry name" value="Transthyretin"/>
    <property type="match status" value="1"/>
</dbReference>
<reference evidence="10" key="1">
    <citation type="submission" date="2017-01" db="EMBL/GenBank/DDBJ databases">
        <title>An insight into the sialome and mialome of the horn fly, Haematobia irritans.</title>
        <authorList>
            <person name="Breijo M."/>
            <person name="Boiani M."/>
            <person name="Ures X."/>
            <person name="Rocha S."/>
            <person name="Sequeira M."/>
            <person name="Ribeiro J.M."/>
        </authorList>
    </citation>
    <scope>NUCLEOTIDE SEQUENCE</scope>
</reference>
<evidence type="ECO:0000256" key="2">
    <source>
        <dbReference type="ARBA" id="ARBA00002704"/>
    </source>
</evidence>
<feature type="binding site" evidence="7">
    <location>
        <position position="137"/>
    </location>
    <ligand>
        <name>substrate</name>
    </ligand>
</feature>
<dbReference type="PANTHER" id="PTHR10395:SF7">
    <property type="entry name" value="5-HYDROXYISOURATE HYDROLASE"/>
    <property type="match status" value="1"/>
</dbReference>
<dbReference type="AlphaFoldDB" id="A0A1L8EII9"/>
<comment type="similarity">
    <text evidence="3 8">Belongs to the transthyretin family. 5-hydroxyisourate hydrolase subfamily.</text>
</comment>
<feature type="domain" description="Transthyretin/hydroxyisourate hydrolase" evidence="9">
    <location>
        <begin position="27"/>
        <end position="139"/>
    </location>
</feature>
<comment type="subunit">
    <text evidence="4 8">Homotetramer.</text>
</comment>
<evidence type="ECO:0000256" key="3">
    <source>
        <dbReference type="ARBA" id="ARBA00009850"/>
    </source>
</evidence>
<keyword evidence="6 8" id="KW-0378">Hydrolase</keyword>
<dbReference type="InterPro" id="IPR000895">
    <property type="entry name" value="Transthyretin/HIU_hydrolase"/>
</dbReference>
<evidence type="ECO:0000256" key="4">
    <source>
        <dbReference type="ARBA" id="ARBA00011881"/>
    </source>
</evidence>
<name>A0A1L8EII9_HAEIR</name>
<dbReference type="SUPFAM" id="SSF49472">
    <property type="entry name" value="Transthyretin (synonym: prealbumin)"/>
    <property type="match status" value="1"/>
</dbReference>
<accession>A0A1L8EII9</accession>
<dbReference type="EC" id="3.5.2.17" evidence="8"/>
<dbReference type="PROSITE" id="PS00769">
    <property type="entry name" value="TRANSTHYRETIN_2"/>
    <property type="match status" value="1"/>
</dbReference>
<dbReference type="InterPro" id="IPR014306">
    <property type="entry name" value="Hydroxyisourate_hydrolase"/>
</dbReference>
<comment type="function">
    <text evidence="2">Catalyzes the hydrolysis of 5-hydroxyisourate (HIU) to 2-oxo-4-hydroxy-4-carboxy-5-ureidoimidazoline (OHCU).</text>
</comment>
<feature type="binding site" evidence="7">
    <location>
        <position position="35"/>
    </location>
    <ligand>
        <name>substrate</name>
    </ligand>
</feature>
<evidence type="ECO:0000256" key="6">
    <source>
        <dbReference type="ARBA" id="ARBA00022801"/>
    </source>
</evidence>
<protein>
    <recommendedName>
        <fullName evidence="8">5-hydroxyisourate hydrolase</fullName>
        <shortName evidence="8">HIU hydrolase</shortName>
        <shortName evidence="8">HIUHase</shortName>
        <ecNumber evidence="8">3.5.2.17</ecNumber>
    </recommendedName>
</protein>
<dbReference type="GO" id="GO:0033971">
    <property type="term" value="F:hydroxyisourate hydrolase activity"/>
    <property type="evidence" value="ECO:0007669"/>
    <property type="project" value="UniProtKB-EC"/>
</dbReference>
<evidence type="ECO:0000256" key="8">
    <source>
        <dbReference type="RuleBase" id="RU361270"/>
    </source>
</evidence>